<organism evidence="6 7">
    <name type="scientific">Hydrogenimonas cancrithermarum</name>
    <dbReference type="NCBI Taxonomy" id="2993563"/>
    <lineage>
        <taxon>Bacteria</taxon>
        <taxon>Pseudomonadati</taxon>
        <taxon>Campylobacterota</taxon>
        <taxon>Epsilonproteobacteria</taxon>
        <taxon>Campylobacterales</taxon>
        <taxon>Hydrogenimonadaceae</taxon>
        <taxon>Hydrogenimonas</taxon>
    </lineage>
</organism>
<keyword evidence="2 4" id="KW-0808">Transferase</keyword>
<evidence type="ECO:0000256" key="3">
    <source>
        <dbReference type="ARBA" id="ARBA00023315"/>
    </source>
</evidence>
<comment type="subcellular location">
    <subcellularLocation>
        <location evidence="4">Cytoplasm</location>
    </subcellularLocation>
</comment>
<dbReference type="Pfam" id="PF04376">
    <property type="entry name" value="ATE_N"/>
    <property type="match status" value="1"/>
</dbReference>
<comment type="function">
    <text evidence="4">Functions in the N-end rule pathway of protein degradation where it conjugates Leu from its aminoacyl-tRNA to the N-termini of proteins containing an N-terminal aspartate or glutamate.</text>
</comment>
<dbReference type="InterPro" id="IPR000182">
    <property type="entry name" value="GNAT_dom"/>
</dbReference>
<comment type="catalytic activity">
    <reaction evidence="4">
        <text>N-terminal L-aspartyl-[protein] + L-leucyl-tRNA(Leu) = N-terminal L-leucyl-L-aspartyl-[protein] + tRNA(Leu) + H(+)</text>
        <dbReference type="Rhea" id="RHEA:50420"/>
        <dbReference type="Rhea" id="RHEA-COMP:9613"/>
        <dbReference type="Rhea" id="RHEA-COMP:9622"/>
        <dbReference type="Rhea" id="RHEA-COMP:12669"/>
        <dbReference type="Rhea" id="RHEA-COMP:12674"/>
        <dbReference type="ChEBI" id="CHEBI:15378"/>
        <dbReference type="ChEBI" id="CHEBI:64720"/>
        <dbReference type="ChEBI" id="CHEBI:78442"/>
        <dbReference type="ChEBI" id="CHEBI:78494"/>
        <dbReference type="ChEBI" id="CHEBI:133042"/>
        <dbReference type="EC" id="2.3.2.29"/>
    </reaction>
</comment>
<sequence length="253" mass="30062">MNIQENSEHSIDFCMLDYPCSYLPEKNTRMFYRYMRHADKKLVSELIRRGWRRFGCYFFHPICAGCNGCKSLRVNAEAFTLTKSQKRVIKKNRDTLIYIQKPSMTQEHLDLYNRYHKFKSETSAWKYTPINPQLYYENFVDGAHDFGKEILYFIDGKLVGVDLVDICEDGISAIYFYYDPDYAKYSLGTYSLLMQIQFAKQMGLEWIYLGYWVEGCRSFAYKTNFKPIEVLEGFPPLTQEPKWQPLKNENLHD</sequence>
<dbReference type="InterPro" id="IPR017138">
    <property type="entry name" value="Asp_Glu_LeuTrfase"/>
</dbReference>
<feature type="domain" description="N-acetyltransferase" evidence="5">
    <location>
        <begin position="95"/>
        <end position="252"/>
    </location>
</feature>
<dbReference type="PIRSF" id="PIRSF037208">
    <property type="entry name" value="ATE_pro_prd"/>
    <property type="match status" value="1"/>
</dbReference>
<comment type="similarity">
    <text evidence="4">Belongs to the R-transferase family. Bpt subfamily.</text>
</comment>
<dbReference type="Proteomes" id="UP001321445">
    <property type="component" value="Chromosome"/>
</dbReference>
<evidence type="ECO:0000256" key="1">
    <source>
        <dbReference type="ARBA" id="ARBA00022490"/>
    </source>
</evidence>
<comment type="catalytic activity">
    <reaction evidence="4">
        <text>N-terminal L-glutamyl-[protein] + L-leucyl-tRNA(Leu) = N-terminal L-leucyl-L-glutamyl-[protein] + tRNA(Leu) + H(+)</text>
        <dbReference type="Rhea" id="RHEA:50412"/>
        <dbReference type="Rhea" id="RHEA-COMP:9613"/>
        <dbReference type="Rhea" id="RHEA-COMP:9622"/>
        <dbReference type="Rhea" id="RHEA-COMP:12664"/>
        <dbReference type="Rhea" id="RHEA-COMP:12668"/>
        <dbReference type="ChEBI" id="CHEBI:15378"/>
        <dbReference type="ChEBI" id="CHEBI:64721"/>
        <dbReference type="ChEBI" id="CHEBI:78442"/>
        <dbReference type="ChEBI" id="CHEBI:78494"/>
        <dbReference type="ChEBI" id="CHEBI:133041"/>
        <dbReference type="EC" id="2.3.2.29"/>
    </reaction>
</comment>
<dbReference type="PANTHER" id="PTHR21367:SF1">
    <property type="entry name" value="ARGINYL-TRNA--PROTEIN TRANSFERASE 1"/>
    <property type="match status" value="1"/>
</dbReference>
<keyword evidence="3 4" id="KW-0012">Acyltransferase</keyword>
<dbReference type="PROSITE" id="PS51186">
    <property type="entry name" value="GNAT"/>
    <property type="match status" value="1"/>
</dbReference>
<dbReference type="InterPro" id="IPR030700">
    <property type="entry name" value="N-end_Aminoacyl_Trfase"/>
</dbReference>
<dbReference type="HAMAP" id="MF_00689">
    <property type="entry name" value="Bpt"/>
    <property type="match status" value="1"/>
</dbReference>
<keyword evidence="7" id="KW-1185">Reference proteome</keyword>
<proteinExistence type="inferred from homology"/>
<dbReference type="EMBL" id="AP027370">
    <property type="protein sequence ID" value="BDY13243.1"/>
    <property type="molecule type" value="Genomic_DNA"/>
</dbReference>
<dbReference type="InterPro" id="IPR016181">
    <property type="entry name" value="Acyl_CoA_acyltransferase"/>
</dbReference>
<name>A0ABM8FNS0_9BACT</name>
<gene>
    <name evidence="6" type="primary">ate</name>
    <name evidence="4" type="synonym">bpt</name>
    <name evidence="6" type="ORF">HCR_15550</name>
</gene>
<dbReference type="Pfam" id="PF04377">
    <property type="entry name" value="ATE_C"/>
    <property type="match status" value="1"/>
</dbReference>
<protein>
    <recommendedName>
        <fullName evidence="4">Aspartate/glutamate leucyltransferase</fullName>
        <ecNumber evidence="4">2.3.2.29</ecNumber>
    </recommendedName>
</protein>
<dbReference type="RefSeq" id="WP_286336203.1">
    <property type="nucleotide sequence ID" value="NZ_AP027370.1"/>
</dbReference>
<accession>A0ABM8FNS0</accession>
<evidence type="ECO:0000256" key="2">
    <source>
        <dbReference type="ARBA" id="ARBA00022679"/>
    </source>
</evidence>
<evidence type="ECO:0000256" key="4">
    <source>
        <dbReference type="HAMAP-Rule" id="MF_00689"/>
    </source>
</evidence>
<dbReference type="GO" id="GO:0016740">
    <property type="term" value="F:transferase activity"/>
    <property type="evidence" value="ECO:0007669"/>
    <property type="project" value="UniProtKB-KW"/>
</dbReference>
<dbReference type="NCBIfam" id="NF002344">
    <property type="entry name" value="PRK01305.2-1"/>
    <property type="match status" value="1"/>
</dbReference>
<reference evidence="6 7" key="1">
    <citation type="submission" date="2023-03" db="EMBL/GenBank/DDBJ databases">
        <title>Description of Hydrogenimonas sp. ISO32.</title>
        <authorList>
            <person name="Mino S."/>
            <person name="Fukazawa S."/>
            <person name="Sawabe T."/>
        </authorList>
    </citation>
    <scope>NUCLEOTIDE SEQUENCE [LARGE SCALE GENOMIC DNA]</scope>
    <source>
        <strain evidence="6 7">ISO32</strain>
    </source>
</reference>
<evidence type="ECO:0000259" key="5">
    <source>
        <dbReference type="PROSITE" id="PS51186"/>
    </source>
</evidence>
<dbReference type="InterPro" id="IPR007472">
    <property type="entry name" value="N-end_Aminoacyl_Trfase_C"/>
</dbReference>
<dbReference type="PANTHER" id="PTHR21367">
    <property type="entry name" value="ARGININE-TRNA-PROTEIN TRANSFERASE 1"/>
    <property type="match status" value="1"/>
</dbReference>
<evidence type="ECO:0000313" key="7">
    <source>
        <dbReference type="Proteomes" id="UP001321445"/>
    </source>
</evidence>
<dbReference type="NCBIfam" id="NF002346">
    <property type="entry name" value="PRK01305.2-3"/>
    <property type="match status" value="1"/>
</dbReference>
<evidence type="ECO:0000313" key="6">
    <source>
        <dbReference type="EMBL" id="BDY13243.1"/>
    </source>
</evidence>
<dbReference type="SUPFAM" id="SSF55729">
    <property type="entry name" value="Acyl-CoA N-acyltransferases (Nat)"/>
    <property type="match status" value="1"/>
</dbReference>
<keyword evidence="1 4" id="KW-0963">Cytoplasm</keyword>
<dbReference type="InterPro" id="IPR007471">
    <property type="entry name" value="N-end_Aminoacyl_Trfase_N"/>
</dbReference>
<dbReference type="EC" id="2.3.2.29" evidence="4"/>